<proteinExistence type="predicted"/>
<protein>
    <recommendedName>
        <fullName evidence="5">PLAT domain-containing protein</fullName>
    </recommendedName>
</protein>
<keyword evidence="4" id="KW-1185">Reference proteome</keyword>
<accession>A0A4Y7JB46</accession>
<reference evidence="3 4" key="1">
    <citation type="journal article" date="2018" name="Science">
        <title>The opium poppy genome and morphinan production.</title>
        <authorList>
            <person name="Guo L."/>
            <person name="Winzer T."/>
            <person name="Yang X."/>
            <person name="Li Y."/>
            <person name="Ning Z."/>
            <person name="He Z."/>
            <person name="Teodor R."/>
            <person name="Lu Y."/>
            <person name="Bowser T.A."/>
            <person name="Graham I.A."/>
            <person name="Ye K."/>
        </authorList>
    </citation>
    <scope>NUCLEOTIDE SEQUENCE [LARGE SCALE GENOMIC DNA]</scope>
    <source>
        <strain evidence="4">cv. HN1</strain>
        <tissue evidence="3">Leaves</tissue>
    </source>
</reference>
<dbReference type="SUPFAM" id="SSF49723">
    <property type="entry name" value="Lipase/lipooxygenase domain (PLAT/LH2 domain)"/>
    <property type="match status" value="1"/>
</dbReference>
<name>A0A4Y7JB46_PAPSO</name>
<feature type="region of interest" description="Disordered" evidence="1">
    <location>
        <begin position="212"/>
        <end position="232"/>
    </location>
</feature>
<evidence type="ECO:0000313" key="4">
    <source>
        <dbReference type="Proteomes" id="UP000316621"/>
    </source>
</evidence>
<keyword evidence="2" id="KW-1133">Transmembrane helix</keyword>
<dbReference type="EMBL" id="CM010718">
    <property type="protein sequence ID" value="RZC58364.1"/>
    <property type="molecule type" value="Genomic_DNA"/>
</dbReference>
<evidence type="ECO:0000256" key="1">
    <source>
        <dbReference type="SAM" id="MobiDB-lite"/>
    </source>
</evidence>
<evidence type="ECO:0000256" key="2">
    <source>
        <dbReference type="SAM" id="Phobius"/>
    </source>
</evidence>
<evidence type="ECO:0000313" key="3">
    <source>
        <dbReference type="EMBL" id="RZC58364.1"/>
    </source>
</evidence>
<feature type="compositionally biased region" description="Basic residues" evidence="1">
    <location>
        <begin position="220"/>
        <end position="232"/>
    </location>
</feature>
<feature type="transmembrane region" description="Helical" evidence="2">
    <location>
        <begin position="6"/>
        <end position="34"/>
    </location>
</feature>
<organism evidence="3 4">
    <name type="scientific">Papaver somniferum</name>
    <name type="common">Opium poppy</name>
    <dbReference type="NCBI Taxonomy" id="3469"/>
    <lineage>
        <taxon>Eukaryota</taxon>
        <taxon>Viridiplantae</taxon>
        <taxon>Streptophyta</taxon>
        <taxon>Embryophyta</taxon>
        <taxon>Tracheophyta</taxon>
        <taxon>Spermatophyta</taxon>
        <taxon>Magnoliopsida</taxon>
        <taxon>Ranunculales</taxon>
        <taxon>Papaveraceae</taxon>
        <taxon>Papaveroideae</taxon>
        <taxon>Papaver</taxon>
    </lineage>
</organism>
<dbReference type="Proteomes" id="UP000316621">
    <property type="component" value="Chromosome 4"/>
</dbReference>
<keyword evidence="2" id="KW-0812">Transmembrane</keyword>
<keyword evidence="2" id="KW-0472">Membrane</keyword>
<dbReference type="AlphaFoldDB" id="A0A4Y7JB46"/>
<evidence type="ECO:0008006" key="5">
    <source>
        <dbReference type="Google" id="ProtNLM"/>
    </source>
</evidence>
<sequence>MQINWLIIITFQISFFHCSDLLSQIHIYIVFPILTKHLKNYSPHLNPAMAVSSCLTKPLFLFLLVSCIFISTIKATEDEDTIYGDECDYEIVVSTGKSQGPTNYRLSVVLTTKNGENISTSDFVGEWGDMGRYHTFFQADSESGFMATGPCFTTSFCNIEIGGGNGSNGGGRLKPHWYVNNITVITRGDKIIDRVRTFHFFGKHHNIARTNPPVSYGNCRKSHKKKSQKKKH</sequence>
<gene>
    <name evidence="3" type="ORF">C5167_005661</name>
</gene>
<dbReference type="Gramene" id="RZC58364">
    <property type="protein sequence ID" value="RZC58364"/>
    <property type="gene ID" value="C5167_005661"/>
</dbReference>
<dbReference type="InterPro" id="IPR036392">
    <property type="entry name" value="PLAT/LH2_dom_sf"/>
</dbReference>
<feature type="transmembrane region" description="Helical" evidence="2">
    <location>
        <begin position="55"/>
        <end position="73"/>
    </location>
</feature>